<proteinExistence type="predicted"/>
<keyword evidence="2" id="KW-1185">Reference proteome</keyword>
<reference evidence="1" key="1">
    <citation type="submission" date="2023-01" db="EMBL/GenBank/DDBJ databases">
        <authorList>
            <person name="Van Ghelder C."/>
            <person name="Rancurel C."/>
        </authorList>
    </citation>
    <scope>NUCLEOTIDE SEQUENCE</scope>
    <source>
        <strain evidence="1">CNCM I-4278</strain>
    </source>
</reference>
<evidence type="ECO:0000313" key="2">
    <source>
        <dbReference type="Proteomes" id="UP001152607"/>
    </source>
</evidence>
<dbReference type="AlphaFoldDB" id="A0A9W4UF28"/>
<evidence type="ECO:0000313" key="1">
    <source>
        <dbReference type="EMBL" id="CAI6335258.1"/>
    </source>
</evidence>
<protein>
    <submittedName>
        <fullName evidence="1">Uncharacterized protein</fullName>
    </submittedName>
</protein>
<comment type="caution">
    <text evidence="1">The sequence shown here is derived from an EMBL/GenBank/DDBJ whole genome shotgun (WGS) entry which is preliminary data.</text>
</comment>
<gene>
    <name evidence="1" type="ORF">PDIGIT_LOCUS8337</name>
</gene>
<dbReference type="EMBL" id="CAOQHR010000005">
    <property type="protein sequence ID" value="CAI6335258.1"/>
    <property type="molecule type" value="Genomic_DNA"/>
</dbReference>
<organism evidence="1 2">
    <name type="scientific">Periconia digitata</name>
    <dbReference type="NCBI Taxonomy" id="1303443"/>
    <lineage>
        <taxon>Eukaryota</taxon>
        <taxon>Fungi</taxon>
        <taxon>Dikarya</taxon>
        <taxon>Ascomycota</taxon>
        <taxon>Pezizomycotina</taxon>
        <taxon>Dothideomycetes</taxon>
        <taxon>Pleosporomycetidae</taxon>
        <taxon>Pleosporales</taxon>
        <taxon>Massarineae</taxon>
        <taxon>Periconiaceae</taxon>
        <taxon>Periconia</taxon>
    </lineage>
</organism>
<accession>A0A9W4UF28</accession>
<dbReference type="Proteomes" id="UP001152607">
    <property type="component" value="Unassembled WGS sequence"/>
</dbReference>
<name>A0A9W4UF28_9PLEO</name>
<sequence>MFFSGSGILHKQSSDTMQSTLPFWIGFAVPSGEALEIASIPTGNISYTPSNPASFTFCLRLGQESALGSTPYTFVMAFSPPRVPFASWPTGISVLAYKSTQYPPPGPISKTVPLTDCITTFSLTCPFVTRPSSNAMMRGPLPFRISGPQ</sequence>